<keyword evidence="4" id="KW-1185">Reference proteome</keyword>
<name>A0A380LTC5_9FIRM</name>
<dbReference type="EMBL" id="UHFX01000003">
    <property type="protein sequence ID" value="SUO05126.1"/>
    <property type="molecule type" value="Genomic_DNA"/>
</dbReference>
<accession>A0A380LTC5</accession>
<dbReference type="GO" id="GO:0000150">
    <property type="term" value="F:DNA strand exchange activity"/>
    <property type="evidence" value="ECO:0007669"/>
    <property type="project" value="InterPro"/>
</dbReference>
<dbReference type="Gene3D" id="3.40.50.1390">
    <property type="entry name" value="Resolvase, N-terminal catalytic domain"/>
    <property type="match status" value="1"/>
</dbReference>
<dbReference type="InterPro" id="IPR011109">
    <property type="entry name" value="DNA_bind_recombinase_dom"/>
</dbReference>
<dbReference type="CDD" id="cd00338">
    <property type="entry name" value="Ser_Recombinase"/>
    <property type="match status" value="1"/>
</dbReference>
<organism evidence="3 4">
    <name type="scientific">Faecalicoccus pleomorphus</name>
    <dbReference type="NCBI Taxonomy" id="1323"/>
    <lineage>
        <taxon>Bacteria</taxon>
        <taxon>Bacillati</taxon>
        <taxon>Bacillota</taxon>
        <taxon>Erysipelotrichia</taxon>
        <taxon>Erysipelotrichales</taxon>
        <taxon>Erysipelotrichaceae</taxon>
        <taxon>Faecalicoccus</taxon>
    </lineage>
</organism>
<feature type="domain" description="Recombinase" evidence="2">
    <location>
        <begin position="171"/>
        <end position="296"/>
    </location>
</feature>
<evidence type="ECO:0000259" key="2">
    <source>
        <dbReference type="PROSITE" id="PS51737"/>
    </source>
</evidence>
<dbReference type="PANTHER" id="PTHR30461:SF23">
    <property type="entry name" value="DNA RECOMBINASE-RELATED"/>
    <property type="match status" value="1"/>
</dbReference>
<dbReference type="InterPro" id="IPR050639">
    <property type="entry name" value="SSR_resolvase"/>
</dbReference>
<dbReference type="Gene3D" id="3.90.1750.20">
    <property type="entry name" value="Putative Large Serine Recombinase, Chain B, Domain 2"/>
    <property type="match status" value="1"/>
</dbReference>
<evidence type="ECO:0000259" key="1">
    <source>
        <dbReference type="PROSITE" id="PS51736"/>
    </source>
</evidence>
<dbReference type="PANTHER" id="PTHR30461">
    <property type="entry name" value="DNA-INVERTASE FROM LAMBDOID PROPHAGE"/>
    <property type="match status" value="1"/>
</dbReference>
<feature type="domain" description="Resolvase/invertase-type recombinase catalytic" evidence="1">
    <location>
        <begin position="17"/>
        <end position="164"/>
    </location>
</feature>
<proteinExistence type="predicted"/>
<protein>
    <submittedName>
        <fullName evidence="3">Prophage LambdaSa04, site-specific recombinase resolvase</fullName>
    </submittedName>
</protein>
<gene>
    <name evidence="3" type="ORF">NCTC11087_02062</name>
</gene>
<dbReference type="Pfam" id="PF07508">
    <property type="entry name" value="Recombinase"/>
    <property type="match status" value="1"/>
</dbReference>
<dbReference type="Proteomes" id="UP000255523">
    <property type="component" value="Unassembled WGS sequence"/>
</dbReference>
<sequence length="443" mass="51436">MRIEEIPASPKKPKITRVAAYARVSSDKDAAFHSLEAQTEYYQNYIAAHPNWELVAIYSDNGISGTTIHRPEFQHMLQDCREGKIDLVITKSVTRFARNTVILLETIRELKKLGVDCYFEKEDMHSISPDGELLLTLLAMYAEEEARSASENQKWRIQKLYDQGKPAGGHTFGYRLMGEKFEVVPEEAEIVKEIFRLYLSGMGYSKIARTLIEQHIPAYFGSTWSVASVRNILLNEKYAGDLLLQKTFSEDFRTKRKRKNTGELRKVYVRNSHEAIIDRQTFETVQQEIARRSARQREIMAHRNPNHDNSQKLFSGLIVCGCCGAAYVRKYTNIKNSDRPIWICGQYTKYEKSVCHSQQIPETILIEKVKEVLGLPEINQTIVQEHISRITVPEHNHLIYELKNGSSVDVFWKHQSRRLSWTDEMREAARQKTLKRYRKEEKS</sequence>
<dbReference type="Pfam" id="PF13408">
    <property type="entry name" value="Zn_ribbon_recom"/>
    <property type="match status" value="1"/>
</dbReference>
<dbReference type="InterPro" id="IPR036162">
    <property type="entry name" value="Resolvase-like_N_sf"/>
</dbReference>
<dbReference type="Pfam" id="PF00239">
    <property type="entry name" value="Resolvase"/>
    <property type="match status" value="1"/>
</dbReference>
<dbReference type="AlphaFoldDB" id="A0A380LTC5"/>
<dbReference type="OrthoDB" id="9811097at2"/>
<evidence type="ECO:0000313" key="4">
    <source>
        <dbReference type="Proteomes" id="UP000255523"/>
    </source>
</evidence>
<dbReference type="GO" id="GO:0003677">
    <property type="term" value="F:DNA binding"/>
    <property type="evidence" value="ECO:0007669"/>
    <property type="project" value="InterPro"/>
</dbReference>
<dbReference type="PROSITE" id="PS51737">
    <property type="entry name" value="RECOMBINASE_DNA_BIND"/>
    <property type="match status" value="1"/>
</dbReference>
<dbReference type="InterPro" id="IPR038109">
    <property type="entry name" value="DNA_bind_recomb_sf"/>
</dbReference>
<dbReference type="InterPro" id="IPR025827">
    <property type="entry name" value="Zn_ribbon_recom_dom"/>
</dbReference>
<reference evidence="3 4" key="1">
    <citation type="submission" date="2018-06" db="EMBL/GenBank/DDBJ databases">
        <authorList>
            <consortium name="Pathogen Informatics"/>
            <person name="Doyle S."/>
        </authorList>
    </citation>
    <scope>NUCLEOTIDE SEQUENCE [LARGE SCALE GENOMIC DNA]</scope>
    <source>
        <strain evidence="3 4">NCTC11087</strain>
    </source>
</reference>
<dbReference type="GeneID" id="77462991"/>
<evidence type="ECO:0000313" key="3">
    <source>
        <dbReference type="EMBL" id="SUO05126.1"/>
    </source>
</evidence>
<dbReference type="InterPro" id="IPR006119">
    <property type="entry name" value="Resolv_N"/>
</dbReference>
<dbReference type="PROSITE" id="PS51736">
    <property type="entry name" value="RECOMBINASES_3"/>
    <property type="match status" value="1"/>
</dbReference>
<dbReference type="RefSeq" id="WP_022790335.1">
    <property type="nucleotide sequence ID" value="NZ_UHFX01000003.1"/>
</dbReference>
<dbReference type="SUPFAM" id="SSF53041">
    <property type="entry name" value="Resolvase-like"/>
    <property type="match status" value="1"/>
</dbReference>
<dbReference type="SMART" id="SM00857">
    <property type="entry name" value="Resolvase"/>
    <property type="match status" value="1"/>
</dbReference>